<evidence type="ECO:0000313" key="3">
    <source>
        <dbReference type="EMBL" id="ANF55124.1"/>
    </source>
</evidence>
<organism evidence="3 4">
    <name type="scientific">Brevundimonas naejangsanensis</name>
    <dbReference type="NCBI Taxonomy" id="588932"/>
    <lineage>
        <taxon>Bacteria</taxon>
        <taxon>Pseudomonadati</taxon>
        <taxon>Pseudomonadota</taxon>
        <taxon>Alphaproteobacteria</taxon>
        <taxon>Caulobacterales</taxon>
        <taxon>Caulobacteraceae</taxon>
        <taxon>Brevundimonas</taxon>
    </lineage>
</organism>
<dbReference type="Proteomes" id="UP000077603">
    <property type="component" value="Chromosome"/>
</dbReference>
<keyword evidence="4" id="KW-1185">Reference proteome</keyword>
<keyword evidence="1" id="KW-0812">Transmembrane</keyword>
<accession>A0A172Y7C8</accession>
<evidence type="ECO:0000256" key="1">
    <source>
        <dbReference type="SAM" id="Phobius"/>
    </source>
</evidence>
<dbReference type="NCBIfam" id="TIGR04174">
    <property type="entry name" value="IPTL_CTERM"/>
    <property type="match status" value="1"/>
</dbReference>
<evidence type="ECO:0000313" key="4">
    <source>
        <dbReference type="Proteomes" id="UP000077603"/>
    </source>
</evidence>
<dbReference type="AlphaFoldDB" id="A0A172Y7C8"/>
<feature type="domain" description="IPTL-CTERM protein sorting" evidence="2">
    <location>
        <begin position="37"/>
        <end position="66"/>
    </location>
</feature>
<evidence type="ECO:0000259" key="2">
    <source>
        <dbReference type="Pfam" id="PF18203"/>
    </source>
</evidence>
<proteinExistence type="predicted"/>
<protein>
    <recommendedName>
        <fullName evidence="2">IPTL-CTERM protein sorting domain-containing protein</fullName>
    </recommendedName>
</protein>
<gene>
    <name evidence="3" type="ORF">DA69_10395</name>
</gene>
<dbReference type="EMBL" id="CP015614">
    <property type="protein sequence ID" value="ANF55124.1"/>
    <property type="molecule type" value="Genomic_DNA"/>
</dbReference>
<dbReference type="KEGG" id="bne:DA69_10395"/>
<dbReference type="Pfam" id="PF18203">
    <property type="entry name" value="IPTL-CTERM"/>
    <property type="match status" value="1"/>
</dbReference>
<reference evidence="3 4" key="1">
    <citation type="journal article" date="2014" name="Genome Announc.">
        <title>Genome Sequence of a Promising Hydrogen-Producing Facultative Anaerobic Bacterium, Brevundimonas naejangsanensis Strain B1.</title>
        <authorList>
            <person name="Su H."/>
            <person name="Zhang T."/>
            <person name="Bao M."/>
            <person name="Jiang Y."/>
            <person name="Wang Y."/>
            <person name="Tan T."/>
        </authorList>
    </citation>
    <scope>NUCLEOTIDE SEQUENCE [LARGE SCALE GENOMIC DNA]</scope>
    <source>
        <strain evidence="3 4">B1</strain>
    </source>
</reference>
<name>A0A172Y7C8_9CAUL</name>
<keyword evidence="1" id="KW-1133">Transmembrane helix</keyword>
<sequence length="68" mass="7029">MAASMCPSAVFPYNPVPCLLPASTKQTYSVQVAAAPAPVPTLSEWAMILLGVMLAGGAALTIQRRRAA</sequence>
<dbReference type="InterPro" id="IPR026442">
    <property type="entry name" value="IPTL_CTERM"/>
</dbReference>
<keyword evidence="1" id="KW-0472">Membrane</keyword>
<feature type="transmembrane region" description="Helical" evidence="1">
    <location>
        <begin position="45"/>
        <end position="62"/>
    </location>
</feature>